<dbReference type="PANTHER" id="PTHR42047:SF1">
    <property type="entry name" value="PROTEIN, PUTATIVE (AFU_ORTHOLOGUE AFUA_6G03560)-RELATED"/>
    <property type="match status" value="1"/>
</dbReference>
<keyword evidence="3" id="KW-1185">Reference proteome</keyword>
<dbReference type="EMBL" id="NKHU02000117">
    <property type="protein sequence ID" value="RHZ53961.1"/>
    <property type="molecule type" value="Genomic_DNA"/>
</dbReference>
<sequence>MKLTTLLSLAPLLGAATATAQTQQHPFTLNIRWSNSPLKGPLNANGGAFWTGKPTAAYCPDSVPKCPAVNATSFVAQEGKLYLNTAVPGGQQVYISPQGELTYTVPHSAYIPEGSLTDLPVFPTSSFLNPFLTLWLCDVDESAAEWRVWADYTNATTGSITNNGLTGANACTRIALEAKPYDGSKAWSFA</sequence>
<dbReference type="Proteomes" id="UP000215305">
    <property type="component" value="Unassembled WGS sequence"/>
</dbReference>
<dbReference type="PANTHER" id="PTHR42047">
    <property type="entry name" value="PROTEIN, PUTATIVE (AFU_ORTHOLOGUE AFUA_6G03560)-RELATED"/>
    <property type="match status" value="1"/>
</dbReference>
<gene>
    <name evidence="2" type="ORF">CDV56_102723</name>
</gene>
<name>A0A397GSE5_ASPTH</name>
<protein>
    <recommendedName>
        <fullName evidence="4">IgE-binding protein</fullName>
    </recommendedName>
</protein>
<evidence type="ECO:0008006" key="4">
    <source>
        <dbReference type="Google" id="ProtNLM"/>
    </source>
</evidence>
<accession>A0A397GSE5</accession>
<proteinExistence type="predicted"/>
<dbReference type="GeneID" id="38124697"/>
<evidence type="ECO:0000313" key="2">
    <source>
        <dbReference type="EMBL" id="RHZ53961.1"/>
    </source>
</evidence>
<dbReference type="RefSeq" id="XP_026613795.1">
    <property type="nucleotide sequence ID" value="XM_026756342.1"/>
</dbReference>
<feature type="chain" id="PRO_5017238867" description="IgE-binding protein" evidence="1">
    <location>
        <begin position="21"/>
        <end position="190"/>
    </location>
</feature>
<dbReference type="VEuPathDB" id="FungiDB:CDV56_102723"/>
<dbReference type="AlphaFoldDB" id="A0A397GSE5"/>
<organism evidence="2 3">
    <name type="scientific">Aspergillus thermomutatus</name>
    <name type="common">Neosartorya pseudofischeri</name>
    <dbReference type="NCBI Taxonomy" id="41047"/>
    <lineage>
        <taxon>Eukaryota</taxon>
        <taxon>Fungi</taxon>
        <taxon>Dikarya</taxon>
        <taxon>Ascomycota</taxon>
        <taxon>Pezizomycotina</taxon>
        <taxon>Eurotiomycetes</taxon>
        <taxon>Eurotiomycetidae</taxon>
        <taxon>Eurotiales</taxon>
        <taxon>Aspergillaceae</taxon>
        <taxon>Aspergillus</taxon>
        <taxon>Aspergillus subgen. Fumigati</taxon>
    </lineage>
</organism>
<reference evidence="2" key="1">
    <citation type="submission" date="2018-08" db="EMBL/GenBank/DDBJ databases">
        <title>Draft genome sequence of azole-resistant Aspergillus thermomutatus (Neosartorya pseudofischeri) strain HMR AF 39, isolated from a human nasal aspirate.</title>
        <authorList>
            <person name="Parent-Michaud M."/>
            <person name="Dufresne P.J."/>
            <person name="Fournier E."/>
            <person name="Martineau C."/>
            <person name="Moreira S."/>
            <person name="Perkins V."/>
            <person name="De Repentigny L."/>
            <person name="Dufresne S.F."/>
        </authorList>
    </citation>
    <scope>NUCLEOTIDE SEQUENCE [LARGE SCALE GENOMIC DNA]</scope>
    <source>
        <strain evidence="2">HMR AF 39</strain>
    </source>
</reference>
<dbReference type="OrthoDB" id="5430620at2759"/>
<feature type="signal peptide" evidence="1">
    <location>
        <begin position="1"/>
        <end position="20"/>
    </location>
</feature>
<evidence type="ECO:0000313" key="3">
    <source>
        <dbReference type="Proteomes" id="UP000215305"/>
    </source>
</evidence>
<evidence type="ECO:0000256" key="1">
    <source>
        <dbReference type="SAM" id="SignalP"/>
    </source>
</evidence>
<dbReference type="InterPro" id="IPR052820">
    <property type="entry name" value="PhiA_domain"/>
</dbReference>
<keyword evidence="1" id="KW-0732">Signal</keyword>
<comment type="caution">
    <text evidence="2">The sequence shown here is derived from an EMBL/GenBank/DDBJ whole genome shotgun (WGS) entry which is preliminary data.</text>
</comment>